<dbReference type="RefSeq" id="WP_062392991.1">
    <property type="nucleotide sequence ID" value="NZ_CP011853.1"/>
</dbReference>
<protein>
    <submittedName>
        <fullName evidence="1">Alpha/beta hydrolase</fullName>
    </submittedName>
</protein>
<dbReference type="Pfam" id="PF06821">
    <property type="entry name" value="Ser_hydrolase"/>
    <property type="match status" value="1"/>
</dbReference>
<dbReference type="PATRIC" id="fig|1136941.3.peg.2324"/>
<sequence length="192" mass="19806">MTAPTYVIVPGLRGHVEEHWQTLLAGALADSLIVPPIDGDPVNLAARLEALEKTVAAATGPVILVAHSAGCPTVVYWAQQTAQKVAGALLATPPDLTQPMHAPHPTPEQLAEGGWGELPMSPLPWPSIVVSSTDDPLADADVVAGYAEAWGSKLVDAGAVGHLNPAAGYGPWPKAVELLAELREMAGLSTAV</sequence>
<dbReference type="InterPro" id="IPR029058">
    <property type="entry name" value="AB_hydrolase_fold"/>
</dbReference>
<reference evidence="1 2" key="2">
    <citation type="journal article" date="2017" name="Int. J. Syst. Evol. Microbiol.">
        <title>Gordonia phthalatica sp. nov., a di-n-butyl phthalate-degrading bacterium isolated from activated sludge.</title>
        <authorList>
            <person name="Jin D."/>
            <person name="Kong X."/>
            <person name="Jia M."/>
            <person name="Yu X."/>
            <person name="Wang X."/>
            <person name="Zhuang X."/>
            <person name="Deng Y."/>
            <person name="Bai Z."/>
        </authorList>
    </citation>
    <scope>NUCLEOTIDE SEQUENCE [LARGE SCALE GENOMIC DNA]</scope>
    <source>
        <strain evidence="1 2">QH-11</strain>
    </source>
</reference>
<dbReference type="SUPFAM" id="SSF53474">
    <property type="entry name" value="alpha/beta-Hydrolases"/>
    <property type="match status" value="1"/>
</dbReference>
<keyword evidence="1" id="KW-0378">Hydrolase</keyword>
<dbReference type="Proteomes" id="UP000063789">
    <property type="component" value="Chromosome"/>
</dbReference>
<accession>A0A0N9NGW5</accession>
<dbReference type="GO" id="GO:0016787">
    <property type="term" value="F:hydrolase activity"/>
    <property type="evidence" value="ECO:0007669"/>
    <property type="project" value="UniProtKB-KW"/>
</dbReference>
<evidence type="ECO:0000313" key="1">
    <source>
        <dbReference type="EMBL" id="ALG84987.1"/>
    </source>
</evidence>
<dbReference type="AlphaFoldDB" id="A0A0N9NGW5"/>
<dbReference type="Gene3D" id="3.40.50.1820">
    <property type="entry name" value="alpha/beta hydrolase"/>
    <property type="match status" value="1"/>
</dbReference>
<gene>
    <name evidence="1" type="ORF">ACH46_11395</name>
</gene>
<keyword evidence="2" id="KW-1185">Reference proteome</keyword>
<evidence type="ECO:0000313" key="2">
    <source>
        <dbReference type="Proteomes" id="UP000063789"/>
    </source>
</evidence>
<dbReference type="EMBL" id="CP011853">
    <property type="protein sequence ID" value="ALG84987.1"/>
    <property type="molecule type" value="Genomic_DNA"/>
</dbReference>
<dbReference type="OrthoDB" id="9804993at2"/>
<dbReference type="STRING" id="1136941.ACH46_11395"/>
<dbReference type="InterPro" id="IPR010662">
    <property type="entry name" value="RBBP9/YdeN"/>
</dbReference>
<name>A0A0N9NGW5_9ACTN</name>
<dbReference type="KEGG" id="goq:ACH46_11395"/>
<proteinExistence type="predicted"/>
<organism evidence="1 2">
    <name type="scientific">Gordonia phthalatica</name>
    <dbReference type="NCBI Taxonomy" id="1136941"/>
    <lineage>
        <taxon>Bacteria</taxon>
        <taxon>Bacillati</taxon>
        <taxon>Actinomycetota</taxon>
        <taxon>Actinomycetes</taxon>
        <taxon>Mycobacteriales</taxon>
        <taxon>Gordoniaceae</taxon>
        <taxon>Gordonia</taxon>
    </lineage>
</organism>
<reference evidence="2" key="1">
    <citation type="submission" date="2015-06" db="EMBL/GenBank/DDBJ databases">
        <title>Complete genome sequence and metabolic analysis of phthalate degradation pathway in Gordonia sp. QH-11.</title>
        <authorList>
            <person name="Jin D."/>
            <person name="Kong X."/>
            <person name="Bai Z."/>
        </authorList>
    </citation>
    <scope>NUCLEOTIDE SEQUENCE [LARGE SCALE GENOMIC DNA]</scope>
    <source>
        <strain evidence="2">QH-11</strain>
    </source>
</reference>